<dbReference type="RefSeq" id="XP_002947287.1">
    <property type="nucleotide sequence ID" value="XM_002947241.1"/>
</dbReference>
<feature type="compositionally biased region" description="Low complexity" evidence="2">
    <location>
        <begin position="207"/>
        <end position="222"/>
    </location>
</feature>
<dbReference type="GeneID" id="9620113"/>
<dbReference type="PANTHER" id="PTHR33222">
    <property type="match status" value="1"/>
</dbReference>
<dbReference type="GO" id="GO:0009579">
    <property type="term" value="C:thylakoid"/>
    <property type="evidence" value="ECO:0007669"/>
    <property type="project" value="InterPro"/>
</dbReference>
<dbReference type="InterPro" id="IPR033344">
    <property type="entry name" value="CURT1"/>
</dbReference>
<feature type="transmembrane region" description="Helical" evidence="3">
    <location>
        <begin position="117"/>
        <end position="135"/>
    </location>
</feature>
<dbReference type="Pfam" id="PF14159">
    <property type="entry name" value="CAAD"/>
    <property type="match status" value="1"/>
</dbReference>
<dbReference type="InParanoid" id="D8TLI1"/>
<keyword evidence="3" id="KW-0472">Membrane</keyword>
<dbReference type="OrthoDB" id="551507at2759"/>
<dbReference type="EMBL" id="GL378326">
    <property type="protein sequence ID" value="EFJ51877.1"/>
    <property type="molecule type" value="Genomic_DNA"/>
</dbReference>
<feature type="region of interest" description="Disordered" evidence="2">
    <location>
        <begin position="192"/>
        <end position="259"/>
    </location>
</feature>
<feature type="region of interest" description="Disordered" evidence="2">
    <location>
        <begin position="302"/>
        <end position="380"/>
    </location>
</feature>
<evidence type="ECO:0000256" key="1">
    <source>
        <dbReference type="ARBA" id="ARBA00004141"/>
    </source>
</evidence>
<evidence type="ECO:0000313" key="6">
    <source>
        <dbReference type="Proteomes" id="UP000001058"/>
    </source>
</evidence>
<feature type="transmembrane region" description="Helical" evidence="3">
    <location>
        <begin position="147"/>
        <end position="165"/>
    </location>
</feature>
<feature type="compositionally biased region" description="Low complexity" evidence="2">
    <location>
        <begin position="338"/>
        <end position="361"/>
    </location>
</feature>
<name>D8TLI1_VOLCA</name>
<feature type="region of interest" description="Disordered" evidence="2">
    <location>
        <begin position="39"/>
        <end position="59"/>
    </location>
</feature>
<keyword evidence="6" id="KW-1185">Reference proteome</keyword>
<feature type="region of interest" description="Disordered" evidence="2">
    <location>
        <begin position="482"/>
        <end position="509"/>
    </location>
</feature>
<dbReference type="Proteomes" id="UP000001058">
    <property type="component" value="Unassembled WGS sequence"/>
</dbReference>
<evidence type="ECO:0000259" key="4">
    <source>
        <dbReference type="Pfam" id="PF14159"/>
    </source>
</evidence>
<dbReference type="KEGG" id="vcn:VOLCADRAFT_87514"/>
<reference evidence="5 6" key="1">
    <citation type="journal article" date="2010" name="Science">
        <title>Genomic analysis of organismal complexity in the multicellular green alga Volvox carteri.</title>
        <authorList>
            <person name="Prochnik S.E."/>
            <person name="Umen J."/>
            <person name="Nedelcu A.M."/>
            <person name="Hallmann A."/>
            <person name="Miller S.M."/>
            <person name="Nishii I."/>
            <person name="Ferris P."/>
            <person name="Kuo A."/>
            <person name="Mitros T."/>
            <person name="Fritz-Laylin L.K."/>
            <person name="Hellsten U."/>
            <person name="Chapman J."/>
            <person name="Simakov O."/>
            <person name="Rensing S.A."/>
            <person name="Terry A."/>
            <person name="Pangilinan J."/>
            <person name="Kapitonov V."/>
            <person name="Jurka J."/>
            <person name="Salamov A."/>
            <person name="Shapiro H."/>
            <person name="Schmutz J."/>
            <person name="Grimwood J."/>
            <person name="Lindquist E."/>
            <person name="Lucas S."/>
            <person name="Grigoriev I.V."/>
            <person name="Schmitt R."/>
            <person name="Kirk D."/>
            <person name="Rokhsar D.S."/>
        </authorList>
    </citation>
    <scope>NUCLEOTIDE SEQUENCE [LARGE SCALE GENOMIC DNA]</scope>
    <source>
        <strain evidence="6">f. Nagariensis / Eve</strain>
    </source>
</reference>
<proteinExistence type="predicted"/>
<evidence type="ECO:0000313" key="5">
    <source>
        <dbReference type="EMBL" id="EFJ51877.1"/>
    </source>
</evidence>
<keyword evidence="3" id="KW-0812">Transmembrane</keyword>
<evidence type="ECO:0000256" key="3">
    <source>
        <dbReference type="SAM" id="Phobius"/>
    </source>
</evidence>
<feature type="domain" description="Cyanobacterial aminoacyl-tRNA synthetase CAAD" evidence="4">
    <location>
        <begin position="105"/>
        <end position="183"/>
    </location>
</feature>
<evidence type="ECO:0000256" key="2">
    <source>
        <dbReference type="SAM" id="MobiDB-lite"/>
    </source>
</evidence>
<dbReference type="PANTHER" id="PTHR33222:SF4">
    <property type="entry name" value="PROTEIN CURVATURE THYLAKOID 1A, CHLOROPLASTIC"/>
    <property type="match status" value="1"/>
</dbReference>
<protein>
    <recommendedName>
        <fullName evidence="4">Cyanobacterial aminoacyl-tRNA synthetase CAAD domain-containing protein</fullName>
    </recommendedName>
</protein>
<accession>D8TLI1</accession>
<organism evidence="6">
    <name type="scientific">Volvox carteri f. nagariensis</name>
    <dbReference type="NCBI Taxonomy" id="3068"/>
    <lineage>
        <taxon>Eukaryota</taxon>
        <taxon>Viridiplantae</taxon>
        <taxon>Chlorophyta</taxon>
        <taxon>core chlorophytes</taxon>
        <taxon>Chlorophyceae</taxon>
        <taxon>CS clade</taxon>
        <taxon>Chlamydomonadales</taxon>
        <taxon>Volvocaceae</taxon>
        <taxon>Volvox</taxon>
    </lineage>
</organism>
<dbReference type="InterPro" id="IPR025564">
    <property type="entry name" value="CAAD_dom"/>
</dbReference>
<dbReference type="GO" id="GO:0016020">
    <property type="term" value="C:membrane"/>
    <property type="evidence" value="ECO:0007669"/>
    <property type="project" value="UniProtKB-SubCell"/>
</dbReference>
<sequence length="509" mass="53264">MRFAGALQLPAACPLLRAYIGHNRGIACTLSVPPLLRPRDGLSPKPMPNSPPSLSSSSGHIADREYIMSNSEGKSPVEEAIEEMQREERVRDMQRSVVEAVERGKNWWRDLPDKRTFVVGGVGLVVAGYLSNLVLSGVERVPLLPGLLQVVGFGFSCWFGWRYVLFAEGRQDLRQALWQLRRNVAEGVEGLAEKTLDTHPNPGTGETGAAATARRVADGVAAARRDVPTTNPQPPGQPRDDGSWVDEQPPHAGSGTARITGLDEHYVSGLLEELDEHSRGTTTGGRSPTSIFAFRLVSEADDGDGLRAPEPGADETAAAVGGGGGGAPASRDTGSSRGAPTGPASAMSAASAPSAPRGSTTGIRPPDGSDGGGKAEGGAVHHDMADLDPCLGWDVEACAASGHLKLGKPDTSKLDSLELAALRQAKEAVLHEPTSHGHASLESVHLEGEYGRAAVVAVGYLGQQLEGACSVAYVWSPGTLVSSRRQQQGPRVTKSNRKPVAGEEAGIGP</sequence>
<gene>
    <name evidence="5" type="ORF">VOLCADRAFT_87514</name>
</gene>
<comment type="subcellular location">
    <subcellularLocation>
        <location evidence="1">Membrane</location>
        <topology evidence="1">Multi-pass membrane protein</topology>
    </subcellularLocation>
</comment>
<dbReference type="AlphaFoldDB" id="D8TLI1"/>
<keyword evidence="3" id="KW-1133">Transmembrane helix</keyword>